<keyword evidence="3" id="KW-0969">Cilium</keyword>
<dbReference type="AlphaFoldDB" id="A0A494XCP3"/>
<dbReference type="EMBL" id="RBZU01000017">
    <property type="protein sequence ID" value="RKP45343.1"/>
    <property type="molecule type" value="Genomic_DNA"/>
</dbReference>
<evidence type="ECO:0000313" key="3">
    <source>
        <dbReference type="EMBL" id="RKP45343.1"/>
    </source>
</evidence>
<proteinExistence type="predicted"/>
<keyword evidence="3" id="KW-0966">Cell projection</keyword>
<dbReference type="Pfam" id="PF02120">
    <property type="entry name" value="Flg_hook"/>
    <property type="match status" value="1"/>
</dbReference>
<keyword evidence="3" id="KW-0282">Flagellum</keyword>
<dbReference type="InterPro" id="IPR021136">
    <property type="entry name" value="Flagellar_hook_control-like_C"/>
</dbReference>
<feature type="compositionally biased region" description="Polar residues" evidence="1">
    <location>
        <begin position="502"/>
        <end position="512"/>
    </location>
</feature>
<sequence>MSGIDPIVASALTSQIDILLKAISGPTDANAAQAAEAAAPTQWANAQPSQVADVEQPPPASAQAVLSPAARTLDVISRGADGEPAPPVIGRQALWSAPPGAAAASGVGEPPFAGLASSLAMALEQALDTSGLFYESHLAQWFAGQRSSALLNQEPQSNLPPAEDENGWPYDAEAALRTLAGAPEPFTGGRPAASGTAAQDGLEADIVDVDIADDEAAFGAASPLFAALSNDGGEGDGDGDGMDLLDDGLIQTVVDDASAAAVPQNALVPADHAPANAPGAGATSARASANASEASDAYAPTPGSTLFANAGNAAYAAQAAVQVREAPDASASAAERALAAAADNDPTLQASATPGTLPIHPDALSIVRQQLEFLQSPEPRFRWSGEAWPDSRMYWELDWDHDEAQAAEHRVWRTRIAIELPRLGLVNAELTLTGHRLGARITADGRTLTTLKEGTSDFMRALAGAGLNLEQLAIRSADGIRAHETTGAAQASAAPARPDDVSGSNTDSGSPT</sequence>
<dbReference type="OrthoDB" id="5296742at2"/>
<evidence type="ECO:0000256" key="1">
    <source>
        <dbReference type="SAM" id="MobiDB-lite"/>
    </source>
</evidence>
<dbReference type="Proteomes" id="UP000270342">
    <property type="component" value="Unassembled WGS sequence"/>
</dbReference>
<feature type="domain" description="Flagellar hook-length control protein-like C-terminal" evidence="2">
    <location>
        <begin position="403"/>
        <end position="478"/>
    </location>
</feature>
<evidence type="ECO:0000313" key="4">
    <source>
        <dbReference type="Proteomes" id="UP000270342"/>
    </source>
</evidence>
<comment type="caution">
    <text evidence="3">The sequence shown here is derived from an EMBL/GenBank/DDBJ whole genome shotgun (WGS) entry which is preliminary data.</text>
</comment>
<feature type="region of interest" description="Disordered" evidence="1">
    <location>
        <begin position="484"/>
        <end position="512"/>
    </location>
</feature>
<keyword evidence="4" id="KW-1185">Reference proteome</keyword>
<evidence type="ECO:0000259" key="2">
    <source>
        <dbReference type="Pfam" id="PF02120"/>
    </source>
</evidence>
<organism evidence="3 4">
    <name type="scientific">Pararobbsia silviterrae</name>
    <dbReference type="NCBI Taxonomy" id="1792498"/>
    <lineage>
        <taxon>Bacteria</taxon>
        <taxon>Pseudomonadati</taxon>
        <taxon>Pseudomonadota</taxon>
        <taxon>Betaproteobacteria</taxon>
        <taxon>Burkholderiales</taxon>
        <taxon>Burkholderiaceae</taxon>
        <taxon>Pararobbsia</taxon>
    </lineage>
</organism>
<accession>A0A494XCP3</accession>
<dbReference type="RefSeq" id="WP_121090946.1">
    <property type="nucleotide sequence ID" value="NZ_RBZU01000017.1"/>
</dbReference>
<name>A0A494XCP3_9BURK</name>
<gene>
    <name evidence="3" type="ORF">D7S86_26215</name>
</gene>
<protein>
    <submittedName>
        <fullName evidence="3">Flagellar hook-length control protein FliK</fullName>
    </submittedName>
</protein>
<reference evidence="3 4" key="1">
    <citation type="submission" date="2018-10" db="EMBL/GenBank/DDBJ databases">
        <title>Robbsia sp. DHC34, isolated from soil.</title>
        <authorList>
            <person name="Gao Z.-H."/>
            <person name="Qiu L.-H."/>
        </authorList>
    </citation>
    <scope>NUCLEOTIDE SEQUENCE [LARGE SCALE GENOMIC DNA]</scope>
    <source>
        <strain evidence="3 4">DHC34</strain>
    </source>
</reference>